<feature type="region of interest" description="Disordered" evidence="1">
    <location>
        <begin position="29"/>
        <end position="73"/>
    </location>
</feature>
<sequence>MKTTWVLVADEAIARILAYGKSRTLEPVEELTDPDAHADGAEMRRDAVGRRAAGGGQGSAPAGATASASDDQLHQHAEVFARRVADVLGKARQQGRMDALVIVAPPRFLGLLRKALPKSATDIVQAELDKDFVHFTNDDIRSRLGEYLK</sequence>
<name>A0A5P2HB92_9BURK</name>
<dbReference type="OrthoDB" id="329419at2"/>
<evidence type="ECO:0000313" key="2">
    <source>
        <dbReference type="EMBL" id="QET04519.1"/>
    </source>
</evidence>
<organism evidence="2 3">
    <name type="scientific">Cupriavidus pauculus</name>
    <dbReference type="NCBI Taxonomy" id="82633"/>
    <lineage>
        <taxon>Bacteria</taxon>
        <taxon>Pseudomonadati</taxon>
        <taxon>Pseudomonadota</taxon>
        <taxon>Betaproteobacteria</taxon>
        <taxon>Burkholderiales</taxon>
        <taxon>Burkholderiaceae</taxon>
        <taxon>Cupriavidus</taxon>
    </lineage>
</organism>
<dbReference type="Proteomes" id="UP000322822">
    <property type="component" value="Chromosome 2"/>
</dbReference>
<accession>A0A5P2HB92</accession>
<reference evidence="2 3" key="1">
    <citation type="submission" date="2019-09" db="EMBL/GenBank/DDBJ databases">
        <title>FDA dAtabase for Regulatory Grade micrObial Sequences (FDA-ARGOS): Supporting development and validation of Infectious Disease Dx tests.</title>
        <authorList>
            <person name="Sciortino C."/>
            <person name="Tallon L."/>
            <person name="Sadzewicz L."/>
            <person name="Vavikolanu K."/>
            <person name="Mehta A."/>
            <person name="Aluvathingal J."/>
            <person name="Nadendla S."/>
            <person name="Nandy P."/>
            <person name="Geyer C."/>
            <person name="Yan Y."/>
            <person name="Sichtig H."/>
        </authorList>
    </citation>
    <scope>NUCLEOTIDE SEQUENCE [LARGE SCALE GENOMIC DNA]</scope>
    <source>
        <strain evidence="2 3">FDAARGOS_664</strain>
    </source>
</reference>
<dbReference type="AlphaFoldDB" id="A0A5P2HB92"/>
<dbReference type="InterPro" id="IPR019291">
    <property type="entry name" value="Host_attachment_protein"/>
</dbReference>
<feature type="compositionally biased region" description="Basic and acidic residues" evidence="1">
    <location>
        <begin position="34"/>
        <end position="49"/>
    </location>
</feature>
<evidence type="ECO:0000313" key="3">
    <source>
        <dbReference type="Proteomes" id="UP000322822"/>
    </source>
</evidence>
<dbReference type="RefSeq" id="WP_150374581.1">
    <property type="nucleotide sequence ID" value="NZ_CP044067.1"/>
</dbReference>
<gene>
    <name evidence="2" type="ORF">FOB72_20625</name>
</gene>
<dbReference type="Pfam" id="PF10116">
    <property type="entry name" value="Host_attach"/>
    <property type="match status" value="1"/>
</dbReference>
<protein>
    <submittedName>
        <fullName evidence="2">Host attachment protein</fullName>
    </submittedName>
</protein>
<feature type="compositionally biased region" description="Low complexity" evidence="1">
    <location>
        <begin position="59"/>
        <end position="70"/>
    </location>
</feature>
<proteinExistence type="predicted"/>
<evidence type="ECO:0000256" key="1">
    <source>
        <dbReference type="SAM" id="MobiDB-lite"/>
    </source>
</evidence>
<dbReference type="EMBL" id="CP044067">
    <property type="protein sequence ID" value="QET04519.1"/>
    <property type="molecule type" value="Genomic_DNA"/>
</dbReference>